<protein>
    <submittedName>
        <fullName evidence="1">Uncharacterized protein</fullName>
    </submittedName>
</protein>
<dbReference type="RefSeq" id="WP_125039668.1">
    <property type="nucleotide sequence ID" value="NZ_BHWB01000001.1"/>
</dbReference>
<dbReference type="OrthoDB" id="1033028at2"/>
<dbReference type="Proteomes" id="UP000288079">
    <property type="component" value="Unassembled WGS sequence"/>
</dbReference>
<dbReference type="EMBL" id="BHWB01000001">
    <property type="protein sequence ID" value="GCB33269.1"/>
    <property type="molecule type" value="Genomic_DNA"/>
</dbReference>
<gene>
    <name evidence="1" type="ORF">KGMB02408_02140</name>
</gene>
<sequence length="377" mass="44009">MKKKVIDILKNTLITLIIPLTGNCQGVNNNDIDPVLMEHVKSVIDFYPDCGKALKVYQFDNRKVHIYGIWPKQGGFSFDTGRNTDELRFILPTNAIKYKDKYILFYLHGKKILSDKSICKILGITSEDDIPNYQEVDSRIWIYAKEKKSNKSAFVQIKYGTNTYEYPKLRYLNEGKQDSVIIDMVIQSIDIHGKKRKSNRFSSPDKILISMSIFNKSDSAILIGLNPDLYGSFIIKNGEHSMPLIANVEINNNYSDFHECSPGLYSIIPHGEMNFNLKTAQQSIILKDTSPKEYAHKLYDLFYDSIYYIPTKSIQIPNTINKSIWNKKFKIYYPITNWYNFWVNDSIYNIYPDGESTKYAVDKYRYYWFKDIDLWAD</sequence>
<comment type="caution">
    <text evidence="1">The sequence shown here is derived from an EMBL/GenBank/DDBJ whole genome shotgun (WGS) entry which is preliminary data.</text>
</comment>
<name>A0A401LP63_9BACE</name>
<evidence type="ECO:0000313" key="1">
    <source>
        <dbReference type="EMBL" id="GCB33269.1"/>
    </source>
</evidence>
<accession>A0A401LP63</accession>
<proteinExistence type="predicted"/>
<keyword evidence="2" id="KW-1185">Reference proteome</keyword>
<reference evidence="1 2" key="1">
    <citation type="submission" date="2018-10" db="EMBL/GenBank/DDBJ databases">
        <title>Draft Genome Sequence of Bacteroides sp. KCTC 15687.</title>
        <authorList>
            <person name="Yu S.Y."/>
            <person name="Kim J.S."/>
            <person name="Oh B.S."/>
            <person name="Park S.H."/>
            <person name="Kang S.W."/>
            <person name="Park J.E."/>
            <person name="Choi S.H."/>
            <person name="Han K.I."/>
            <person name="Lee K.C."/>
            <person name="Eom M.K."/>
            <person name="Suh M.K."/>
            <person name="Lee D.H."/>
            <person name="Yoon H."/>
            <person name="Kim B."/>
            <person name="Yang S.J."/>
            <person name="Lee J.S."/>
            <person name="Lee J.H."/>
        </authorList>
    </citation>
    <scope>NUCLEOTIDE SEQUENCE [LARGE SCALE GENOMIC DNA]</scope>
    <source>
        <strain evidence="1 2">KCTC 15687</strain>
    </source>
</reference>
<evidence type="ECO:0000313" key="2">
    <source>
        <dbReference type="Proteomes" id="UP000288079"/>
    </source>
</evidence>
<dbReference type="AlphaFoldDB" id="A0A401LP63"/>
<organism evidence="1 2">
    <name type="scientific">Bacteroides faecalis</name>
    <dbReference type="NCBI Taxonomy" id="2447885"/>
    <lineage>
        <taxon>Bacteria</taxon>
        <taxon>Pseudomonadati</taxon>
        <taxon>Bacteroidota</taxon>
        <taxon>Bacteroidia</taxon>
        <taxon>Bacteroidales</taxon>
        <taxon>Bacteroidaceae</taxon>
        <taxon>Bacteroides</taxon>
    </lineage>
</organism>